<keyword evidence="7" id="KW-1185">Reference proteome</keyword>
<dbReference type="RefSeq" id="WP_204424433.1">
    <property type="nucleotide sequence ID" value="NZ_CP070228.1"/>
</dbReference>
<dbReference type="InterPro" id="IPR012893">
    <property type="entry name" value="HipA-like_C"/>
</dbReference>
<protein>
    <submittedName>
        <fullName evidence="6">Type II toxin-antitoxin system HipA family toxin</fullName>
    </submittedName>
</protein>
<keyword evidence="2" id="KW-0808">Transferase</keyword>
<evidence type="ECO:0000313" key="7">
    <source>
        <dbReference type="Proteomes" id="UP000602653"/>
    </source>
</evidence>
<evidence type="ECO:0000256" key="1">
    <source>
        <dbReference type="ARBA" id="ARBA00010164"/>
    </source>
</evidence>
<reference evidence="6 7" key="1">
    <citation type="submission" date="2021-02" db="EMBL/GenBank/DDBJ databases">
        <title>Complete Genome Sequence of Arcanobacterium phocisimile strain DSM 26142T from a harbour seal.</title>
        <authorList>
            <person name="Borowiak M."/>
            <person name="Alssahen M."/>
            <person name="Malorny B."/>
            <person name="Laemmler C."/>
            <person name="Siebert U."/>
            <person name="Ploetz M."/>
            <person name="Abdulmawjood A."/>
        </authorList>
    </citation>
    <scope>NUCLEOTIDE SEQUENCE [LARGE SCALE GENOMIC DNA]</scope>
    <source>
        <strain evidence="6 7">DSM 26142</strain>
    </source>
</reference>
<dbReference type="PANTHER" id="PTHR37419">
    <property type="entry name" value="SERINE/THREONINE-PROTEIN KINASE TOXIN HIPA"/>
    <property type="match status" value="1"/>
</dbReference>
<dbReference type="InterPro" id="IPR052028">
    <property type="entry name" value="HipA_Ser/Thr_kinase"/>
</dbReference>
<evidence type="ECO:0000256" key="3">
    <source>
        <dbReference type="ARBA" id="ARBA00022777"/>
    </source>
</evidence>
<dbReference type="Proteomes" id="UP000602653">
    <property type="component" value="Chromosome"/>
</dbReference>
<keyword evidence="3" id="KW-0418">Kinase</keyword>
<accession>A0ABX7IGA0</accession>
<evidence type="ECO:0000256" key="2">
    <source>
        <dbReference type="ARBA" id="ARBA00022679"/>
    </source>
</evidence>
<feature type="domain" description="HipA-like C-terminal" evidence="4">
    <location>
        <begin position="160"/>
        <end position="357"/>
    </location>
</feature>
<proteinExistence type="inferred from homology"/>
<name>A0ABX7IGA0_9ACTO</name>
<organism evidence="6 7">
    <name type="scientific">Arcanobacterium phocisimile</name>
    <dbReference type="NCBI Taxonomy" id="1302235"/>
    <lineage>
        <taxon>Bacteria</taxon>
        <taxon>Bacillati</taxon>
        <taxon>Actinomycetota</taxon>
        <taxon>Actinomycetes</taxon>
        <taxon>Actinomycetales</taxon>
        <taxon>Actinomycetaceae</taxon>
        <taxon>Arcanobacterium</taxon>
    </lineage>
</organism>
<gene>
    <name evidence="6" type="ORF">JTE88_08795</name>
</gene>
<evidence type="ECO:0000259" key="4">
    <source>
        <dbReference type="Pfam" id="PF07804"/>
    </source>
</evidence>
<dbReference type="InterPro" id="IPR017508">
    <property type="entry name" value="HipA_N1"/>
</dbReference>
<dbReference type="Gene3D" id="1.10.1070.20">
    <property type="match status" value="1"/>
</dbReference>
<dbReference type="Pfam" id="PF13657">
    <property type="entry name" value="Couple_hipA"/>
    <property type="match status" value="1"/>
</dbReference>
<dbReference type="Pfam" id="PF07804">
    <property type="entry name" value="HipA_C"/>
    <property type="match status" value="1"/>
</dbReference>
<comment type="similarity">
    <text evidence="1">Belongs to the HipA Ser/Thr kinase family.</text>
</comment>
<evidence type="ECO:0000313" key="6">
    <source>
        <dbReference type="EMBL" id="QRV02148.1"/>
    </source>
</evidence>
<dbReference type="PANTHER" id="PTHR37419:SF8">
    <property type="entry name" value="TOXIN YJJJ"/>
    <property type="match status" value="1"/>
</dbReference>
<dbReference type="EMBL" id="CP070228">
    <property type="protein sequence ID" value="QRV02148.1"/>
    <property type="molecule type" value="Genomic_DNA"/>
</dbReference>
<sequence>MSTSKTSDIYVWTWLAESTTPVVAGVLHQVGTRFDFAYAKSYLARENAIALAEDLPLSRHVFLPPAGLSLHGVFTDGLPDGWGKMVIDYRHGNIEQSTETYLLESGSNRFGALDFQTSPTHYAPRENGNISLDELEESIQDLLAHKRLDQSVHIALNHGTSIGGSRPKIIIDSKIVKLSTSSETRPLIRTEACALFLAQKMGLVVPEFSVEKINGRDALIIDRFDRNGQLRSHTRSLVTLYNEENALIPRVSYLDLAEKSGNPREVFRRIVTNILIGNTDDHARNHAFIWDGDQYQLAPVFDLETTRQSGWDANSAMAYGRNGERTYNLMSVVNQAPNYGIREKDAFAMISEMVAICADSFSDACDFAGVEQQEVPGILHKSIFDNWKKTL</sequence>
<feature type="domain" description="HipA N-terminal subdomain 1" evidence="5">
    <location>
        <begin position="23"/>
        <end position="115"/>
    </location>
</feature>
<evidence type="ECO:0000259" key="5">
    <source>
        <dbReference type="Pfam" id="PF13657"/>
    </source>
</evidence>